<dbReference type="OrthoDB" id="9795084at2"/>
<dbReference type="RefSeq" id="WP_089229215.1">
    <property type="nucleotide sequence ID" value="NZ_FZOF01000048.1"/>
</dbReference>
<dbReference type="AlphaFoldDB" id="A0A239NTX5"/>
<protein>
    <submittedName>
        <fullName evidence="1">DNA end-binding protein Ku</fullName>
    </submittedName>
</protein>
<proteinExistence type="predicted"/>
<sequence length="71" mass="7403">MTDRELELAELLIDQLTGVDITGLHDDYAAALEQLVAAKMTGAGLEEPAEPVPAVDLMAALEASIQAASKP</sequence>
<dbReference type="Proteomes" id="UP000198280">
    <property type="component" value="Unassembled WGS sequence"/>
</dbReference>
<accession>A0A239NTX5</accession>
<organism evidence="1 2">
    <name type="scientific">Actinacidiphila glaucinigra</name>
    <dbReference type="NCBI Taxonomy" id="235986"/>
    <lineage>
        <taxon>Bacteria</taxon>
        <taxon>Bacillati</taxon>
        <taxon>Actinomycetota</taxon>
        <taxon>Actinomycetes</taxon>
        <taxon>Kitasatosporales</taxon>
        <taxon>Streptomycetaceae</taxon>
        <taxon>Actinacidiphila</taxon>
    </lineage>
</organism>
<name>A0A239NTX5_9ACTN</name>
<gene>
    <name evidence="1" type="ORF">SAMN05216252_14825</name>
</gene>
<keyword evidence="2" id="KW-1185">Reference proteome</keyword>
<dbReference type="EMBL" id="FZOF01000048">
    <property type="protein sequence ID" value="SNT58306.1"/>
    <property type="molecule type" value="Genomic_DNA"/>
</dbReference>
<evidence type="ECO:0000313" key="1">
    <source>
        <dbReference type="EMBL" id="SNT58306.1"/>
    </source>
</evidence>
<reference evidence="1 2" key="1">
    <citation type="submission" date="2017-06" db="EMBL/GenBank/DDBJ databases">
        <authorList>
            <person name="Kim H.J."/>
            <person name="Triplett B.A."/>
        </authorList>
    </citation>
    <scope>NUCLEOTIDE SEQUENCE [LARGE SCALE GENOMIC DNA]</scope>
    <source>
        <strain evidence="1 2">CGMCC 4.1858</strain>
    </source>
</reference>
<evidence type="ECO:0000313" key="2">
    <source>
        <dbReference type="Proteomes" id="UP000198280"/>
    </source>
</evidence>